<keyword evidence="5" id="KW-0285">Flavoprotein</keyword>
<evidence type="ECO:0000256" key="12">
    <source>
        <dbReference type="ARBA" id="ARBA00037927"/>
    </source>
</evidence>
<dbReference type="SUPFAM" id="SSF47203">
    <property type="entry name" value="Acyl-CoA dehydrogenase C-terminal domain-like"/>
    <property type="match status" value="1"/>
</dbReference>
<dbReference type="InterPro" id="IPR000407">
    <property type="entry name" value="GDA1_CD39_NTPase"/>
</dbReference>
<comment type="similarity">
    <text evidence="3 16">Belongs to the GDA1/CD39 NTPase family.</text>
</comment>
<comment type="catalytic activity">
    <reaction evidence="14">
        <text>glutaryl-CoA + oxidized [electron-transfer flavoprotein] + 2 H(+) = (2E)-butenoyl-CoA + reduced [electron-transfer flavoprotein] + CO2</text>
        <dbReference type="Rhea" id="RHEA:13389"/>
        <dbReference type="Rhea" id="RHEA-COMP:10685"/>
        <dbReference type="Rhea" id="RHEA-COMP:10686"/>
        <dbReference type="ChEBI" id="CHEBI:15378"/>
        <dbReference type="ChEBI" id="CHEBI:16526"/>
        <dbReference type="ChEBI" id="CHEBI:57332"/>
        <dbReference type="ChEBI" id="CHEBI:57378"/>
        <dbReference type="ChEBI" id="CHEBI:57692"/>
        <dbReference type="ChEBI" id="CHEBI:58307"/>
        <dbReference type="EC" id="1.3.8.6"/>
    </reaction>
</comment>
<feature type="domain" description="Acyl-CoA dehydrogenase/oxidase C-terminal" evidence="17">
    <location>
        <begin position="249"/>
        <end position="382"/>
    </location>
</feature>
<dbReference type="GO" id="GO:0050660">
    <property type="term" value="F:flavin adenine dinucleotide binding"/>
    <property type="evidence" value="ECO:0007669"/>
    <property type="project" value="InterPro"/>
</dbReference>
<comment type="cofactor">
    <cofactor evidence="1">
        <name>FAD</name>
        <dbReference type="ChEBI" id="CHEBI:57692"/>
    </cofactor>
</comment>
<evidence type="ECO:0000313" key="21">
    <source>
        <dbReference type="Proteomes" id="UP000320333"/>
    </source>
</evidence>
<evidence type="ECO:0000313" key="20">
    <source>
        <dbReference type="EMBL" id="TPX68810.1"/>
    </source>
</evidence>
<dbReference type="GO" id="GO:0000062">
    <property type="term" value="F:fatty-acyl-CoA binding"/>
    <property type="evidence" value="ECO:0007669"/>
    <property type="project" value="TreeGrafter"/>
</dbReference>
<dbReference type="Pfam" id="PF02770">
    <property type="entry name" value="Acyl-CoA_dh_M"/>
    <property type="match status" value="1"/>
</dbReference>
<evidence type="ECO:0000256" key="8">
    <source>
        <dbReference type="ARBA" id="ARBA00022946"/>
    </source>
</evidence>
<feature type="active site" description="Proton acceptor" evidence="15">
    <location>
        <position position="892"/>
    </location>
</feature>
<dbReference type="InterPro" id="IPR036250">
    <property type="entry name" value="AcylCo_DH-like_C"/>
</dbReference>
<dbReference type="GO" id="GO:0033539">
    <property type="term" value="P:fatty acid beta-oxidation using acyl-CoA dehydrogenase"/>
    <property type="evidence" value="ECO:0007669"/>
    <property type="project" value="TreeGrafter"/>
</dbReference>
<dbReference type="Pfam" id="PF00441">
    <property type="entry name" value="Acyl-CoA_dh_1"/>
    <property type="match status" value="1"/>
</dbReference>
<evidence type="ECO:0000256" key="3">
    <source>
        <dbReference type="ARBA" id="ARBA00009283"/>
    </source>
</evidence>
<dbReference type="Gene3D" id="3.30.420.150">
    <property type="entry name" value="Exopolyphosphatase. Domain 2"/>
    <property type="match status" value="1"/>
</dbReference>
<dbReference type="GO" id="GO:0005759">
    <property type="term" value="C:mitochondrial matrix"/>
    <property type="evidence" value="ECO:0007669"/>
    <property type="project" value="UniProtKB-SubCell"/>
</dbReference>
<feature type="domain" description="Acyl-CoA oxidase/dehydrogenase middle" evidence="18">
    <location>
        <begin position="141"/>
        <end position="231"/>
    </location>
</feature>
<dbReference type="InterPro" id="IPR006089">
    <property type="entry name" value="Acyl-CoA_DH_CS"/>
</dbReference>
<dbReference type="GO" id="GO:0005743">
    <property type="term" value="C:mitochondrial inner membrane"/>
    <property type="evidence" value="ECO:0007669"/>
    <property type="project" value="TreeGrafter"/>
</dbReference>
<comment type="pathway">
    <text evidence="12">Amino-acid metabolism; tryptophan metabolism.</text>
</comment>
<comment type="similarity">
    <text evidence="4">Belongs to the acyl-CoA dehydrogenase family.</text>
</comment>
<organism evidence="20 21">
    <name type="scientific">Chytriomyces confervae</name>
    <dbReference type="NCBI Taxonomy" id="246404"/>
    <lineage>
        <taxon>Eukaryota</taxon>
        <taxon>Fungi</taxon>
        <taxon>Fungi incertae sedis</taxon>
        <taxon>Chytridiomycota</taxon>
        <taxon>Chytridiomycota incertae sedis</taxon>
        <taxon>Chytridiomycetes</taxon>
        <taxon>Chytridiales</taxon>
        <taxon>Chytriomycetaceae</taxon>
        <taxon>Chytriomyces</taxon>
    </lineage>
</organism>
<keyword evidence="6 16" id="KW-0378">Hydrolase</keyword>
<dbReference type="OrthoDB" id="6372431at2759"/>
<dbReference type="Gene3D" id="1.10.540.10">
    <property type="entry name" value="Acyl-CoA dehydrogenase/oxidase, N-terminal domain"/>
    <property type="match status" value="1"/>
</dbReference>
<dbReference type="Pfam" id="PF02771">
    <property type="entry name" value="Acyl-CoA_dh_N"/>
    <property type="match status" value="1"/>
</dbReference>
<dbReference type="InterPro" id="IPR009100">
    <property type="entry name" value="AcylCoA_DH/oxidase_NM_dom_sf"/>
</dbReference>
<dbReference type="AlphaFoldDB" id="A0A507EZJ5"/>
<evidence type="ECO:0000256" key="4">
    <source>
        <dbReference type="ARBA" id="ARBA00009347"/>
    </source>
</evidence>
<evidence type="ECO:0000256" key="16">
    <source>
        <dbReference type="RuleBase" id="RU003833"/>
    </source>
</evidence>
<evidence type="ECO:0000256" key="11">
    <source>
        <dbReference type="ARBA" id="ARBA00037899"/>
    </source>
</evidence>
<dbReference type="GO" id="GO:0046949">
    <property type="term" value="P:fatty-acyl-CoA biosynthetic process"/>
    <property type="evidence" value="ECO:0007669"/>
    <property type="project" value="TreeGrafter"/>
</dbReference>
<dbReference type="Gene3D" id="2.40.110.10">
    <property type="entry name" value="Butyryl-CoA Dehydrogenase, subunit A, domain 2"/>
    <property type="match status" value="1"/>
</dbReference>
<protein>
    <recommendedName>
        <fullName evidence="13">glutaryl-CoA dehydrogenase (ETF)</fullName>
        <ecNumber evidence="13">1.3.8.6</ecNumber>
    </recommendedName>
</protein>
<dbReference type="GO" id="GO:0017110">
    <property type="term" value="F:nucleoside diphosphate phosphatase activity"/>
    <property type="evidence" value="ECO:0007669"/>
    <property type="project" value="UniProtKB-ARBA"/>
</dbReference>
<evidence type="ECO:0000256" key="2">
    <source>
        <dbReference type="ARBA" id="ARBA00004305"/>
    </source>
</evidence>
<dbReference type="GO" id="GO:0004361">
    <property type="term" value="F:glutaryl-CoA dehydrogenase activity"/>
    <property type="evidence" value="ECO:0007669"/>
    <property type="project" value="UniProtKB-EC"/>
</dbReference>
<evidence type="ECO:0000256" key="9">
    <source>
        <dbReference type="ARBA" id="ARBA00023002"/>
    </source>
</evidence>
<dbReference type="EC" id="1.3.8.6" evidence="13"/>
<dbReference type="InterPro" id="IPR013786">
    <property type="entry name" value="AcylCoA_DH/ox_N"/>
</dbReference>
<gene>
    <name evidence="20" type="ORF">CcCBS67573_g07058</name>
</gene>
<dbReference type="Gene3D" id="1.20.140.10">
    <property type="entry name" value="Butyryl-CoA Dehydrogenase, subunit A, domain 3"/>
    <property type="match status" value="1"/>
</dbReference>
<evidence type="ECO:0000256" key="14">
    <source>
        <dbReference type="ARBA" id="ARBA00049493"/>
    </source>
</evidence>
<dbReference type="PROSITE" id="PS01238">
    <property type="entry name" value="GDA1_CD39_NTPASE"/>
    <property type="match status" value="1"/>
</dbReference>
<dbReference type="EMBL" id="QEAP01000340">
    <property type="protein sequence ID" value="TPX68810.1"/>
    <property type="molecule type" value="Genomic_DNA"/>
</dbReference>
<dbReference type="PANTHER" id="PTHR42807:SF1">
    <property type="entry name" value="GLUTARYL-COA DEHYDROGENASE, MITOCHONDRIAL"/>
    <property type="match status" value="1"/>
</dbReference>
<feature type="domain" description="Acyl-CoA dehydrogenase/oxidase N-terminal" evidence="19">
    <location>
        <begin position="26"/>
        <end position="137"/>
    </location>
</feature>
<dbReference type="InterPro" id="IPR046373">
    <property type="entry name" value="Acyl-CoA_Oxase/DH_mid-dom_sf"/>
</dbReference>
<keyword evidence="21" id="KW-1185">Reference proteome</keyword>
<comment type="caution">
    <text evidence="20">The sequence shown here is derived from an EMBL/GenBank/DDBJ whole genome shotgun (WGS) entry which is preliminary data.</text>
</comment>
<dbReference type="CDD" id="cd01151">
    <property type="entry name" value="GCD"/>
    <property type="match status" value="1"/>
</dbReference>
<keyword evidence="9" id="KW-0560">Oxidoreductase</keyword>
<reference evidence="20 21" key="1">
    <citation type="journal article" date="2019" name="Sci. Rep.">
        <title>Comparative genomics of chytrid fungi reveal insights into the obligate biotrophic and pathogenic lifestyle of Synchytrium endobioticum.</title>
        <authorList>
            <person name="van de Vossenberg B.T.L.H."/>
            <person name="Warris S."/>
            <person name="Nguyen H.D.T."/>
            <person name="van Gent-Pelzer M.P.E."/>
            <person name="Joly D.L."/>
            <person name="van de Geest H.C."/>
            <person name="Bonants P.J.M."/>
            <person name="Smith D.S."/>
            <person name="Levesque C.A."/>
            <person name="van der Lee T.A.J."/>
        </authorList>
    </citation>
    <scope>NUCLEOTIDE SEQUENCE [LARGE SCALE GENOMIC DNA]</scope>
    <source>
        <strain evidence="20 21">CBS 675.73</strain>
    </source>
</reference>
<evidence type="ECO:0000256" key="15">
    <source>
        <dbReference type="PIRSR" id="PIRSR600407-1"/>
    </source>
</evidence>
<dbReference type="PANTHER" id="PTHR42807">
    <property type="entry name" value="GLUTARYL-COA DEHYDROGENASE, MITOCHONDRIAL"/>
    <property type="match status" value="1"/>
</dbReference>
<evidence type="ECO:0000259" key="17">
    <source>
        <dbReference type="Pfam" id="PF00441"/>
    </source>
</evidence>
<dbReference type="InterPro" id="IPR037069">
    <property type="entry name" value="AcylCoA_DH/ox_N_sf"/>
</dbReference>
<keyword evidence="10" id="KW-0496">Mitochondrion</keyword>
<evidence type="ECO:0000256" key="1">
    <source>
        <dbReference type="ARBA" id="ARBA00001974"/>
    </source>
</evidence>
<accession>A0A507EZJ5</accession>
<evidence type="ECO:0000256" key="5">
    <source>
        <dbReference type="ARBA" id="ARBA00022630"/>
    </source>
</evidence>
<evidence type="ECO:0000259" key="19">
    <source>
        <dbReference type="Pfam" id="PF02771"/>
    </source>
</evidence>
<dbReference type="FunFam" id="1.10.540.10:FF:000003">
    <property type="entry name" value="glutaryl-CoA dehydrogenase, mitochondrial"/>
    <property type="match status" value="1"/>
</dbReference>
<dbReference type="SUPFAM" id="SSF56645">
    <property type="entry name" value="Acyl-CoA dehydrogenase NM domain-like"/>
    <property type="match status" value="1"/>
</dbReference>
<evidence type="ECO:0000259" key="18">
    <source>
        <dbReference type="Pfam" id="PF02770"/>
    </source>
</evidence>
<comment type="pathway">
    <text evidence="11">Amino-acid metabolism; lysine degradation.</text>
</comment>
<dbReference type="Pfam" id="PF01150">
    <property type="entry name" value="GDA1_CD39"/>
    <property type="match status" value="1"/>
</dbReference>
<comment type="subcellular location">
    <subcellularLocation>
        <location evidence="2">Mitochondrion matrix</location>
    </subcellularLocation>
</comment>
<dbReference type="InterPro" id="IPR009075">
    <property type="entry name" value="AcylCo_DH/oxidase_C"/>
</dbReference>
<evidence type="ECO:0000256" key="10">
    <source>
        <dbReference type="ARBA" id="ARBA00023128"/>
    </source>
</evidence>
<dbReference type="STRING" id="246404.A0A507EZJ5"/>
<evidence type="ECO:0000256" key="13">
    <source>
        <dbReference type="ARBA" id="ARBA00039033"/>
    </source>
</evidence>
<dbReference type="Gene3D" id="3.30.420.40">
    <property type="match status" value="1"/>
</dbReference>
<sequence>MATGKGPAKFATFDWTDALNLNDSLTDEEKIVRDSARQYCQSKLMPRVIEANRHEIFHKEIMSEMGELGMLGATIDGYGCAGVSSVAYGLIAREVERVDSGYRSAMSVQSSLVMYPIYAYGSEAQREKYLPDLAQGKLIGCFGLTEPNHGSDPGSMETNAKKTADGFVLNGAKTWITNSPIADVFVVWAKLDGVIRGFILEKGMKGLSAPKIDGKFSLRASITGQIVMDDVHIPAENILPNVQGLKGPFGCLNNARYGISWGSLGAAEACVAQARQYAIERIQFGGPLARFQLIQKKLADAVTEITLGLHASLQVGRLKDAETPKLAPEMVSLVKRNNCGKSLAIAREMRDILGGNGIQDEYHIIRHVMNLEAVNTYEGTHDDKVAVNQKRVPHLQMVLLPQAPHLEPGKVTSARNDGQSGADAVPDMHPLMPTVTGLNQEKIPCLPKRTSPLRLRSNSEPAHTSTSITAVHVFSLLLVCFSAIAVSWTLFERPRSYHSHSVSLKPLSFSSVDIISSGSSGNVKITVLQSSQPKLWWDNSCQSCTSADAVSIGYGVSNDSLTVTITFPSLASWANTHTTNVFLSLPDTLQSFSATAESASLIWRGPKVVDDFTFSCGTGAFNVVSPLQSKSATIAIGSHSNRRRLLELHRFTRLTKAQSGVLVDAKYSVHLFGVSFFSYDLSGLFGRMHEPHRLPPSQVAVQQNSSKTFSISDPDSAMLALNTGFPFSVNSVGSMSDDDWYSDRNYGIVIDAGSSGSRLLIYSWKSFNAPSHNSSALPVIEKAFPNDSKPWSTSVEPGISSLATLSPSNLPTFESTRKYLRPLLRFAEKTIPKHLHRKTPIYLFATAGMRLVPQEAQDLILHYACRVVQERYQFDVTGGCSRQFRIISGEAEGIFGWVTVNYLHGGFQDPSKQNPLPREGSPPTYGFLDMANTVNQQIAFEPMESMKKSHADDLTRFNLRTAGGHEMKFEVFVSTFLGFGVNEARRRYVEGIATESGFPLKTAASPIKKPKNLFYEMQDVTPISPTLSDPCLPLNLQLEPDRYIQRIRNPRPTLVGTGNLPECLQKLNPYLRKSEPCKNEPCLFNGVHAPIDDIAKHRFIGVSEYYYTPTAVQGAGSYHFDQFLKNAEIQCRSTWRELSDMYLELNPGTSKLSILEEQRLKLRCFKSAWVLEVLHDGFGIPKDQLVESDTVSGENREATSFQPAMELNGFPISWTLGAMLFHVSSIIPPNQPN</sequence>
<dbReference type="InterPro" id="IPR006091">
    <property type="entry name" value="Acyl-CoA_Oxase/DH_mid-dom"/>
</dbReference>
<proteinExistence type="inferred from homology"/>
<evidence type="ECO:0000256" key="6">
    <source>
        <dbReference type="ARBA" id="ARBA00022801"/>
    </source>
</evidence>
<evidence type="ECO:0000256" key="7">
    <source>
        <dbReference type="ARBA" id="ARBA00022827"/>
    </source>
</evidence>
<keyword evidence="8" id="KW-0809">Transit peptide</keyword>
<dbReference type="FunFam" id="2.40.110.10:FF:000008">
    <property type="entry name" value="Glutaryl-CoA dehydrogenase, mitochondrial"/>
    <property type="match status" value="1"/>
</dbReference>
<dbReference type="PROSITE" id="PS00073">
    <property type="entry name" value="ACYL_COA_DH_2"/>
    <property type="match status" value="1"/>
</dbReference>
<name>A0A507EZJ5_9FUNG</name>
<dbReference type="Proteomes" id="UP000320333">
    <property type="component" value="Unassembled WGS sequence"/>
</dbReference>
<dbReference type="InterPro" id="IPR052033">
    <property type="entry name" value="Glutaryl-CoA_DH_mitochondrial"/>
</dbReference>
<keyword evidence="7" id="KW-0274">FAD</keyword>